<evidence type="ECO:0000313" key="3">
    <source>
        <dbReference type="Proteomes" id="UP000283509"/>
    </source>
</evidence>
<feature type="compositionally biased region" description="Polar residues" evidence="1">
    <location>
        <begin position="411"/>
        <end position="423"/>
    </location>
</feature>
<sequence length="1137" mass="128878">MSVRHIDYLKIKPSRILVVEIRPVRCIIDTPSGPSRTAKWMTYKHWKELRLMLNEIADQYEEQRTLQKATEDIECNKGKTKEGSSIKIGYMFTTYRKCSCVYLTPRDSNTWSDDDDDDDGELRDRGGRYQHFLPCGEMLVVSVALQENQPLSQPKESQDDDLDLQCSSGSQVEGRTSFMSPARTDRQLLRALDSSIVFTNTISDYFESSQKKSVSQVSSMQSKSTSEDTLKDKQSVLKNMANKSRMKHGKRKIRDSSTSTHASSENEFPNKRQVSKSIFDTDNSFSYDTSPQGLDTANLDYIFTEEFSQCTFVPAVEENSDNSLKISKEFEHSLHTDNSAAYSGSNLLHNTRDNSQVSKLKSSVSVQIKVSVDKAKSPCENVNDDHTKSTLTKDSSRTGDEMEHHSLHSPAGNSIQSSPNKSCSPVLKRRSKNHTLSYLLQVTTNRSKSKHDDLHIKRDVDTEKRKETSPNYVDKFDSTDLFSPDSIFTQDFPSKSAADFQKMVKPEHRQRDRRARKLKGQETVKAKMKLKVLFGDSEMPHSEAEDHNERKDSPESKCSVSKECVTKPLKLEAVAKNCCADDASTFRRSHRIKQYKEKFALIEKNNSCDETTSELNVSESASTEAKSQPSQGTDSAHSKQQPDNATLNVRDVLISSRKVRKVCSSAKTMKAIAELDRIRKDMEKLDELQNDDDLMCSSQNSCKDFVTNKPKKGRPMCKKSMNKLANQSKLDGWITPKENGNKGDTESENSISKMKSKENGATSEIKNTRNRLGRTSKTAKRKTSEVISKTKCRKKSEGRTQETSTQKSMKRQRTDSSVGKGNKKDKKSLFEPIRTRKIEVDSVSWRGSIVNDNQISSSSDYGHTKEKMENSDNISSNMELSDCNLGSDHNFSSLPNCEMSLGDSFRLEAENPCDSCSLPDLDLNRECQSESGEDSSEAQDNHLFQDETKSYNQRLFADDDNEDLNMRYDTSSPDSPHESYNKDDELPTGSNKKASEEASSISSLIAIRNRLSAISLEDLELRMHDVLPYLKKIMKGREPSRRHEIFREGGREFRNMSDELIYGPFSEEQILHVIECLEREFSKIVEKACGKHKVNQYLWRVLAPTFFIKIVMENEKLTSSEAEKTLAEISLNRTVNS</sequence>
<keyword evidence="3" id="KW-1185">Reference proteome</keyword>
<feature type="region of interest" description="Disordered" evidence="1">
    <location>
        <begin position="444"/>
        <end position="468"/>
    </location>
</feature>
<dbReference type="AlphaFoldDB" id="A0A423U2G8"/>
<feature type="compositionally biased region" description="Basic and acidic residues" evidence="1">
    <location>
        <begin position="450"/>
        <end position="468"/>
    </location>
</feature>
<comment type="caution">
    <text evidence="2">The sequence shown here is derived from an EMBL/GenBank/DDBJ whole genome shotgun (WGS) entry which is preliminary data.</text>
</comment>
<name>A0A423U2G8_PENVA</name>
<feature type="compositionally biased region" description="Basic and acidic residues" evidence="1">
    <location>
        <begin position="394"/>
        <end position="406"/>
    </location>
</feature>
<reference evidence="2 3" key="1">
    <citation type="submission" date="2018-04" db="EMBL/GenBank/DDBJ databases">
        <authorList>
            <person name="Zhang X."/>
            <person name="Yuan J."/>
            <person name="Li F."/>
            <person name="Xiang J."/>
        </authorList>
    </citation>
    <scope>NUCLEOTIDE SEQUENCE [LARGE SCALE GENOMIC DNA]</scope>
    <source>
        <tissue evidence="2">Muscle</tissue>
    </source>
</reference>
<feature type="compositionally biased region" description="Basic and acidic residues" evidence="1">
    <location>
        <begin position="377"/>
        <end position="388"/>
    </location>
</feature>
<feature type="region of interest" description="Disordered" evidence="1">
    <location>
        <begin position="500"/>
        <end position="522"/>
    </location>
</feature>
<feature type="compositionally biased region" description="Polar residues" evidence="1">
    <location>
        <begin position="852"/>
        <end position="861"/>
    </location>
</feature>
<feature type="compositionally biased region" description="Basic and acidic residues" evidence="1">
    <location>
        <begin position="939"/>
        <end position="949"/>
    </location>
</feature>
<feature type="compositionally biased region" description="Basic residues" evidence="1">
    <location>
        <begin position="244"/>
        <end position="253"/>
    </location>
</feature>
<dbReference type="Proteomes" id="UP000283509">
    <property type="component" value="Unassembled WGS sequence"/>
</dbReference>
<feature type="region of interest" description="Disordered" evidence="1">
    <location>
        <begin position="213"/>
        <end position="275"/>
    </location>
</feature>
<dbReference type="EMBL" id="QCYY01000763">
    <property type="protein sequence ID" value="ROT82884.1"/>
    <property type="molecule type" value="Genomic_DNA"/>
</dbReference>
<feature type="region of interest" description="Disordered" evidence="1">
    <location>
        <begin position="377"/>
        <end position="430"/>
    </location>
</feature>
<feature type="compositionally biased region" description="Basic and acidic residues" evidence="1">
    <location>
        <begin position="225"/>
        <end position="235"/>
    </location>
</feature>
<organism evidence="2 3">
    <name type="scientific">Penaeus vannamei</name>
    <name type="common">Whiteleg shrimp</name>
    <name type="synonym">Litopenaeus vannamei</name>
    <dbReference type="NCBI Taxonomy" id="6689"/>
    <lineage>
        <taxon>Eukaryota</taxon>
        <taxon>Metazoa</taxon>
        <taxon>Ecdysozoa</taxon>
        <taxon>Arthropoda</taxon>
        <taxon>Crustacea</taxon>
        <taxon>Multicrustacea</taxon>
        <taxon>Malacostraca</taxon>
        <taxon>Eumalacostraca</taxon>
        <taxon>Eucarida</taxon>
        <taxon>Decapoda</taxon>
        <taxon>Dendrobranchiata</taxon>
        <taxon>Penaeoidea</taxon>
        <taxon>Penaeidae</taxon>
        <taxon>Penaeus</taxon>
    </lineage>
</organism>
<feature type="region of interest" description="Disordered" evidence="1">
    <location>
        <begin position="728"/>
        <end position="830"/>
    </location>
</feature>
<feature type="compositionally biased region" description="Basic residues" evidence="1">
    <location>
        <begin position="768"/>
        <end position="781"/>
    </location>
</feature>
<proteinExistence type="predicted"/>
<gene>
    <name evidence="2" type="ORF">C7M84_023940</name>
</gene>
<feature type="compositionally biased region" description="Polar residues" evidence="1">
    <location>
        <begin position="748"/>
        <end position="765"/>
    </location>
</feature>
<feature type="compositionally biased region" description="Polar residues" evidence="1">
    <location>
        <begin position="256"/>
        <end position="267"/>
    </location>
</feature>
<feature type="region of interest" description="Disordered" evidence="1">
    <location>
        <begin position="150"/>
        <end position="177"/>
    </location>
</feature>
<dbReference type="OrthoDB" id="6382611at2759"/>
<feature type="region of interest" description="Disordered" evidence="1">
    <location>
        <begin position="534"/>
        <end position="559"/>
    </location>
</feature>
<feature type="region of interest" description="Disordered" evidence="1">
    <location>
        <begin position="852"/>
        <end position="876"/>
    </location>
</feature>
<feature type="compositionally biased region" description="Basic and acidic residues" evidence="1">
    <location>
        <begin position="538"/>
        <end position="555"/>
    </location>
</feature>
<evidence type="ECO:0000313" key="2">
    <source>
        <dbReference type="EMBL" id="ROT82884.1"/>
    </source>
</evidence>
<accession>A0A423U2G8</accession>
<evidence type="ECO:0000256" key="1">
    <source>
        <dbReference type="SAM" id="MobiDB-lite"/>
    </source>
</evidence>
<feature type="region of interest" description="Disordered" evidence="1">
    <location>
        <begin position="926"/>
        <end position="995"/>
    </location>
</feature>
<protein>
    <submittedName>
        <fullName evidence="2">Uncharacterized protein</fullName>
    </submittedName>
</protein>
<feature type="region of interest" description="Disordered" evidence="1">
    <location>
        <begin position="610"/>
        <end position="647"/>
    </location>
</feature>
<feature type="compositionally biased region" description="Basic and acidic residues" evidence="1">
    <location>
        <begin position="975"/>
        <end position="985"/>
    </location>
</feature>
<feature type="compositionally biased region" description="Low complexity" evidence="1">
    <location>
        <begin position="213"/>
        <end position="224"/>
    </location>
</feature>
<reference evidence="2 3" key="2">
    <citation type="submission" date="2019-01" db="EMBL/GenBank/DDBJ databases">
        <title>The decoding of complex shrimp genome reveals the adaptation for benthos swimmer, frequently molting mechanism and breeding impact on genome.</title>
        <authorList>
            <person name="Sun Y."/>
            <person name="Gao Y."/>
            <person name="Yu Y."/>
        </authorList>
    </citation>
    <scope>NUCLEOTIDE SEQUENCE [LARGE SCALE GENOMIC DNA]</scope>
    <source>
        <tissue evidence="2">Muscle</tissue>
    </source>
</reference>